<evidence type="ECO:0000313" key="1">
    <source>
        <dbReference type="EMBL" id="KAF2884330.1"/>
    </source>
</evidence>
<comment type="caution">
    <text evidence="1">The sequence shown here is derived from an EMBL/GenBank/DDBJ whole genome shotgun (WGS) entry which is preliminary data.</text>
</comment>
<reference evidence="1" key="1">
    <citation type="submission" date="2019-08" db="EMBL/GenBank/DDBJ databases">
        <title>The genome of the North American firefly Photinus pyralis.</title>
        <authorList>
            <consortium name="Photinus pyralis genome working group"/>
            <person name="Fallon T.R."/>
            <person name="Sander Lower S.E."/>
            <person name="Weng J.-K."/>
        </authorList>
    </citation>
    <scope>NUCLEOTIDE SEQUENCE</scope>
    <source>
        <strain evidence="1">TRF0915ILg1</strain>
        <tissue evidence="1">Whole body</tissue>
    </source>
</reference>
<accession>A0A8K0CBA6</accession>
<proteinExistence type="predicted"/>
<sequence length="122" mass="13820">MPEISQDKFESKNPLLCSITPELLRARANSAGNKTTATVICQKIPEILQRLSSCVSENDLESYMEGLVTAESSWIDERELSHRVSRRSLKLVSHYPVASLISSKKLCVYLQQFRCLRGETIF</sequence>
<name>A0A8K0CBA6_IGNLU</name>
<dbReference type="AlphaFoldDB" id="A0A8K0CBA6"/>
<dbReference type="EMBL" id="VTPC01090184">
    <property type="protein sequence ID" value="KAF2884330.1"/>
    <property type="molecule type" value="Genomic_DNA"/>
</dbReference>
<dbReference type="OrthoDB" id="8121013at2759"/>
<evidence type="ECO:0000313" key="2">
    <source>
        <dbReference type="Proteomes" id="UP000801492"/>
    </source>
</evidence>
<dbReference type="Proteomes" id="UP000801492">
    <property type="component" value="Unassembled WGS sequence"/>
</dbReference>
<gene>
    <name evidence="1" type="ORF">ILUMI_21849</name>
</gene>
<protein>
    <submittedName>
        <fullName evidence="1">Uncharacterized protein</fullName>
    </submittedName>
</protein>
<organism evidence="1 2">
    <name type="scientific">Ignelater luminosus</name>
    <name type="common">Cucubano</name>
    <name type="synonym">Pyrophorus luminosus</name>
    <dbReference type="NCBI Taxonomy" id="2038154"/>
    <lineage>
        <taxon>Eukaryota</taxon>
        <taxon>Metazoa</taxon>
        <taxon>Ecdysozoa</taxon>
        <taxon>Arthropoda</taxon>
        <taxon>Hexapoda</taxon>
        <taxon>Insecta</taxon>
        <taxon>Pterygota</taxon>
        <taxon>Neoptera</taxon>
        <taxon>Endopterygota</taxon>
        <taxon>Coleoptera</taxon>
        <taxon>Polyphaga</taxon>
        <taxon>Elateriformia</taxon>
        <taxon>Elateroidea</taxon>
        <taxon>Elateridae</taxon>
        <taxon>Agrypninae</taxon>
        <taxon>Pyrophorini</taxon>
        <taxon>Ignelater</taxon>
    </lineage>
</organism>
<keyword evidence="2" id="KW-1185">Reference proteome</keyword>